<dbReference type="Pfam" id="PF03235">
    <property type="entry name" value="GmrSD_N"/>
    <property type="match status" value="1"/>
</dbReference>
<reference evidence="3 4" key="1">
    <citation type="journal article" date="2008" name="Environ. Microbiol.">
        <title>The genome of Erwinia tasmaniensis strain Et1/99, a non-pathogenic bacterium in the genus Erwinia.</title>
        <authorList>
            <person name="Kube M."/>
            <person name="Migdoll A.M."/>
            <person name="Mueller I."/>
            <person name="Kuhl H."/>
            <person name="Beck A."/>
            <person name="Reinhardt R."/>
            <person name="Geider K."/>
        </authorList>
    </citation>
    <scope>NUCLEOTIDE SEQUENCE [LARGE SCALE GENOMIC DNA]</scope>
    <source>
        <strain evidence="4">DSM 17950 / CFBP 7177 / CIP 109463 / NCPPB 4357 / Et1/99</strain>
    </source>
</reference>
<dbReference type="RefSeq" id="WP_012441109.1">
    <property type="nucleotide sequence ID" value="NC_010694.1"/>
</dbReference>
<dbReference type="OrthoDB" id="9798761at2"/>
<dbReference type="Pfam" id="PF07510">
    <property type="entry name" value="GmrSD_C"/>
    <property type="match status" value="1"/>
</dbReference>
<sequence length="639" mass="75982">MNVKSLSELFQGRLLRIPDYQRGYAWLEQQFEDFWEDLVHLNPNRVHYTGVITLEKVKKNYWSLWENDTWIINGIGYKPYYVVDGQQRLTTAIIMIQAILESVPDDTKLNFQSKENIRNKFILFKADDGQRQSFIFGYEKDNPSDEYLKTKVFDENSHTNEFKETLYTRNLGKAKSYFKRRLSALSTEEIAVIYHNLSQKLKFNIYEIDDEIDVFVTFETMNNRGKPLTSLELLKNRLIYLSTLFHEHTGHEVLRKKINYSWKTIYEYLGKNPEYRLDDSTFLRNHWTMYFKYSRQKGDDYIVFLLNEKFTAQNVTHPKSEELRLTVKEIESYITSLQEAIRPWFYMHNPYFQKSDYDNSESRILLDRLGRLSFRAFKPLVLASFVSKKSFNEINDLLITIERCNFTLFTLSRRRSNTGDTEFYLMARELLNQQTTIPTLIERINRWKEYYYEPDRFYNYISEKYKLSNSGFYGWSGLRYFLYEYDQWLTHRGKQASHKLSWSSLISENKDKITIEHIYPQTASKEYWYTRFGHLKDEDSVRLANSLGNLVPLSRSKNSSLQNAGFNLKKNDGKGVGYYNGSASENEIAQYEEWLPNSIIQRGLDLLSFMEERWKISIGDEEFKRKLLHAPVCLGGATK</sequence>
<dbReference type="InterPro" id="IPR011089">
    <property type="entry name" value="GmrSD_C"/>
</dbReference>
<dbReference type="InterPro" id="IPR004919">
    <property type="entry name" value="GmrSD_N"/>
</dbReference>
<dbReference type="PANTHER" id="PTHR35149:SF1">
    <property type="entry name" value="DUF5655 DOMAIN-CONTAINING PROTEIN"/>
    <property type="match status" value="1"/>
</dbReference>
<feature type="domain" description="GmrSD restriction endonucleases C-terminal" evidence="2">
    <location>
        <begin position="478"/>
        <end position="607"/>
    </location>
</feature>
<keyword evidence="4" id="KW-1185">Reference proteome</keyword>
<accession>B2VFK2</accession>
<gene>
    <name evidence="3" type="ordered locus">ETA_13690</name>
</gene>
<evidence type="ECO:0000259" key="2">
    <source>
        <dbReference type="Pfam" id="PF07510"/>
    </source>
</evidence>
<dbReference type="KEGG" id="eta:ETA_13690"/>
<feature type="domain" description="GmrSD restriction endonucleases N-terminal" evidence="1">
    <location>
        <begin position="6"/>
        <end position="238"/>
    </location>
</feature>
<dbReference type="PANTHER" id="PTHR35149">
    <property type="entry name" value="SLL5132 PROTEIN"/>
    <property type="match status" value="1"/>
</dbReference>
<dbReference type="Proteomes" id="UP000001726">
    <property type="component" value="Chromosome"/>
</dbReference>
<dbReference type="EMBL" id="CU468135">
    <property type="protein sequence ID" value="CAO96415.1"/>
    <property type="molecule type" value="Genomic_DNA"/>
</dbReference>
<evidence type="ECO:0000313" key="4">
    <source>
        <dbReference type="Proteomes" id="UP000001726"/>
    </source>
</evidence>
<name>B2VFK2_ERWT9</name>
<dbReference type="AlphaFoldDB" id="B2VFK2"/>
<evidence type="ECO:0000259" key="1">
    <source>
        <dbReference type="Pfam" id="PF03235"/>
    </source>
</evidence>
<dbReference type="HOGENOM" id="CLU_011736_1_2_6"/>
<protein>
    <recommendedName>
        <fullName evidence="5">DUF262 domain-containing protein</fullName>
    </recommendedName>
</protein>
<organism evidence="3 4">
    <name type="scientific">Erwinia tasmaniensis (strain DSM 17950 / CFBP 7177 / CIP 109463 / NCPPB 4357 / Et1/99)</name>
    <dbReference type="NCBI Taxonomy" id="465817"/>
    <lineage>
        <taxon>Bacteria</taxon>
        <taxon>Pseudomonadati</taxon>
        <taxon>Pseudomonadota</taxon>
        <taxon>Gammaproteobacteria</taxon>
        <taxon>Enterobacterales</taxon>
        <taxon>Erwiniaceae</taxon>
        <taxon>Erwinia</taxon>
    </lineage>
</organism>
<evidence type="ECO:0000313" key="3">
    <source>
        <dbReference type="EMBL" id="CAO96415.1"/>
    </source>
</evidence>
<dbReference type="eggNOG" id="COG1479">
    <property type="taxonomic scope" value="Bacteria"/>
</dbReference>
<evidence type="ECO:0008006" key="5">
    <source>
        <dbReference type="Google" id="ProtNLM"/>
    </source>
</evidence>
<proteinExistence type="predicted"/>